<accession>A0A5J4QL37</accession>
<protein>
    <submittedName>
        <fullName evidence="1">Uncharacterized protein</fullName>
    </submittedName>
</protein>
<sequence length="83" mass="9635">MVDSTTQCNCLFLDEELFKSREEILDFAETVLRLSISRASKRSRMEYIGWIVCEVTKLNDNQITELELVRKLQSIVAGQTHLK</sequence>
<dbReference type="EMBL" id="SNRY01003256">
    <property type="protein sequence ID" value="KAA6321640.1"/>
    <property type="molecule type" value="Genomic_DNA"/>
</dbReference>
<gene>
    <name evidence="1" type="ORF">EZS27_028733</name>
</gene>
<proteinExistence type="predicted"/>
<comment type="caution">
    <text evidence="1">The sequence shown here is derived from an EMBL/GenBank/DDBJ whole genome shotgun (WGS) entry which is preliminary data.</text>
</comment>
<organism evidence="1">
    <name type="scientific">termite gut metagenome</name>
    <dbReference type="NCBI Taxonomy" id="433724"/>
    <lineage>
        <taxon>unclassified sequences</taxon>
        <taxon>metagenomes</taxon>
        <taxon>organismal metagenomes</taxon>
    </lineage>
</organism>
<reference evidence="1" key="1">
    <citation type="submission" date="2019-03" db="EMBL/GenBank/DDBJ databases">
        <title>Single cell metagenomics reveals metabolic interactions within the superorganism composed of flagellate Streblomastix strix and complex community of Bacteroidetes bacteria on its surface.</title>
        <authorList>
            <person name="Treitli S.C."/>
            <person name="Kolisko M."/>
            <person name="Husnik F."/>
            <person name="Keeling P."/>
            <person name="Hampl V."/>
        </authorList>
    </citation>
    <scope>NUCLEOTIDE SEQUENCE</scope>
    <source>
        <strain evidence="1">STM</strain>
    </source>
</reference>
<evidence type="ECO:0000313" key="1">
    <source>
        <dbReference type="EMBL" id="KAA6321640.1"/>
    </source>
</evidence>
<name>A0A5J4QL37_9ZZZZ</name>
<dbReference type="AlphaFoldDB" id="A0A5J4QL37"/>